<evidence type="ECO:0000313" key="1">
    <source>
        <dbReference type="EMBL" id="CAD8648473.1"/>
    </source>
</evidence>
<name>A0A7S0QMJ0_9CHLO</name>
<organism evidence="1">
    <name type="scientific">Pyramimonas obovata</name>
    <dbReference type="NCBI Taxonomy" id="1411642"/>
    <lineage>
        <taxon>Eukaryota</taxon>
        <taxon>Viridiplantae</taxon>
        <taxon>Chlorophyta</taxon>
        <taxon>Pyramimonadophyceae</taxon>
        <taxon>Pyramimonadales</taxon>
        <taxon>Pyramimonadaceae</taxon>
        <taxon>Pyramimonas</taxon>
        <taxon>Pyramimonas incertae sedis</taxon>
    </lineage>
</organism>
<dbReference type="EMBL" id="HBFA01001230">
    <property type="protein sequence ID" value="CAD8648473.1"/>
    <property type="molecule type" value="Transcribed_RNA"/>
</dbReference>
<dbReference type="AlphaFoldDB" id="A0A7S0QMJ0"/>
<accession>A0A7S0QMJ0</accession>
<protein>
    <submittedName>
        <fullName evidence="1">Uncharacterized protein</fullName>
    </submittedName>
</protein>
<reference evidence="1" key="1">
    <citation type="submission" date="2021-01" db="EMBL/GenBank/DDBJ databases">
        <authorList>
            <person name="Corre E."/>
            <person name="Pelletier E."/>
            <person name="Niang G."/>
            <person name="Scheremetjew M."/>
            <person name="Finn R."/>
            <person name="Kale V."/>
            <person name="Holt S."/>
            <person name="Cochrane G."/>
            <person name="Meng A."/>
            <person name="Brown T."/>
            <person name="Cohen L."/>
        </authorList>
    </citation>
    <scope>NUCLEOTIDE SEQUENCE</scope>
    <source>
        <strain evidence="1">CCMP722</strain>
    </source>
</reference>
<sequence>MKRVRKRAKALIEQFAVLSAKMDERNAQLAVTADSIVKMMGLSGGKEPPSAGDCSSVAAGPLARTGSARGPAELGTPPCLRAMLVEGITQPEIVINQPTTRPGSTIVIS</sequence>
<gene>
    <name evidence="1" type="ORF">POBO1169_LOCUS578</name>
</gene>
<proteinExistence type="predicted"/>